<reference evidence="7 8" key="2">
    <citation type="submission" date="2024-10" db="EMBL/GenBank/DDBJ databases">
        <authorList>
            <person name="Ryan C."/>
        </authorList>
    </citation>
    <scope>NUCLEOTIDE SEQUENCE [LARGE SCALE GENOMIC DNA]</scope>
</reference>
<proteinExistence type="predicted"/>
<evidence type="ECO:0000256" key="4">
    <source>
        <dbReference type="PROSITE-ProRule" id="PRU00175"/>
    </source>
</evidence>
<organism evidence="7 8">
    <name type="scientific">Urochloa decumbens</name>
    <dbReference type="NCBI Taxonomy" id="240449"/>
    <lineage>
        <taxon>Eukaryota</taxon>
        <taxon>Viridiplantae</taxon>
        <taxon>Streptophyta</taxon>
        <taxon>Embryophyta</taxon>
        <taxon>Tracheophyta</taxon>
        <taxon>Spermatophyta</taxon>
        <taxon>Magnoliopsida</taxon>
        <taxon>Liliopsida</taxon>
        <taxon>Poales</taxon>
        <taxon>Poaceae</taxon>
        <taxon>PACMAD clade</taxon>
        <taxon>Panicoideae</taxon>
        <taxon>Panicodae</taxon>
        <taxon>Paniceae</taxon>
        <taxon>Melinidinae</taxon>
        <taxon>Urochloa</taxon>
    </lineage>
</organism>
<dbReference type="PROSITE" id="PS50089">
    <property type="entry name" value="ZF_RING_2"/>
    <property type="match status" value="1"/>
</dbReference>
<name>A0ABC9B6Z4_9POAL</name>
<accession>A0ABC9B6Z4</accession>
<evidence type="ECO:0000256" key="3">
    <source>
        <dbReference type="ARBA" id="ARBA00022833"/>
    </source>
</evidence>
<evidence type="ECO:0000256" key="5">
    <source>
        <dbReference type="SAM" id="Phobius"/>
    </source>
</evidence>
<reference evidence="8" key="1">
    <citation type="submission" date="2024-06" db="EMBL/GenBank/DDBJ databases">
        <authorList>
            <person name="Ryan C."/>
        </authorList>
    </citation>
    <scope>NUCLEOTIDE SEQUENCE [LARGE SCALE GENOMIC DNA]</scope>
</reference>
<evidence type="ECO:0000256" key="1">
    <source>
        <dbReference type="ARBA" id="ARBA00022723"/>
    </source>
</evidence>
<evidence type="ECO:0000313" key="8">
    <source>
        <dbReference type="Proteomes" id="UP001497457"/>
    </source>
</evidence>
<dbReference type="InterPro" id="IPR001841">
    <property type="entry name" value="Znf_RING"/>
</dbReference>
<dbReference type="PANTHER" id="PTHR45798">
    <property type="entry name" value="RING-H2 FINGER PROTEIN ATL61-RELATED-RELATED"/>
    <property type="match status" value="1"/>
</dbReference>
<keyword evidence="8" id="KW-1185">Reference proteome</keyword>
<protein>
    <recommendedName>
        <fullName evidence="6">RING-type domain-containing protein</fullName>
    </recommendedName>
</protein>
<evidence type="ECO:0000259" key="6">
    <source>
        <dbReference type="PROSITE" id="PS50089"/>
    </source>
</evidence>
<dbReference type="Proteomes" id="UP001497457">
    <property type="component" value="Chromosome 24b"/>
</dbReference>
<gene>
    <name evidence="7" type="ORF">URODEC1_LOCUS62633</name>
</gene>
<dbReference type="AlphaFoldDB" id="A0ABC9B6Z4"/>
<feature type="domain" description="RING-type" evidence="6">
    <location>
        <begin position="75"/>
        <end position="118"/>
    </location>
</feature>
<dbReference type="InterPro" id="IPR052788">
    <property type="entry name" value="RING-type_E3_ligase_ATL"/>
</dbReference>
<dbReference type="EMBL" id="OZ075134">
    <property type="protein sequence ID" value="CAL4995924.1"/>
    <property type="molecule type" value="Genomic_DNA"/>
</dbReference>
<dbReference type="InterPro" id="IPR013083">
    <property type="entry name" value="Znf_RING/FYVE/PHD"/>
</dbReference>
<evidence type="ECO:0000313" key="7">
    <source>
        <dbReference type="EMBL" id="CAL4995924.1"/>
    </source>
</evidence>
<keyword evidence="5" id="KW-0472">Membrane</keyword>
<evidence type="ECO:0000256" key="2">
    <source>
        <dbReference type="ARBA" id="ARBA00022771"/>
    </source>
</evidence>
<dbReference type="Gene3D" id="3.30.40.10">
    <property type="entry name" value="Zinc/RING finger domain, C3HC4 (zinc finger)"/>
    <property type="match status" value="1"/>
</dbReference>
<keyword evidence="2 4" id="KW-0863">Zinc-finger</keyword>
<keyword evidence="3" id="KW-0862">Zinc</keyword>
<keyword evidence="1" id="KW-0479">Metal-binding</keyword>
<sequence length="145" mass="15921">MDEGDDPMTRVLLGLSYISIALMLGSLIVLAISELVSCVRRWCSRRDAKLAADRLLESVADVSYHQLPDAASSSCVICVEDYGESERRFVLPGCAHTFHRGCIAPWLRQGNTTCPLCRSRPTAAGIPLPPAQRQHHCISTPQDMV</sequence>
<dbReference type="GO" id="GO:0008270">
    <property type="term" value="F:zinc ion binding"/>
    <property type="evidence" value="ECO:0007669"/>
    <property type="project" value="UniProtKB-KW"/>
</dbReference>
<dbReference type="SUPFAM" id="SSF57850">
    <property type="entry name" value="RING/U-box"/>
    <property type="match status" value="1"/>
</dbReference>
<dbReference type="PANTHER" id="PTHR45798:SF92">
    <property type="entry name" value="RING-TYPE DOMAIN-CONTAINING PROTEIN"/>
    <property type="match status" value="1"/>
</dbReference>
<feature type="transmembrane region" description="Helical" evidence="5">
    <location>
        <begin position="12"/>
        <end position="36"/>
    </location>
</feature>
<keyword evidence="5" id="KW-1133">Transmembrane helix</keyword>
<dbReference type="Pfam" id="PF13639">
    <property type="entry name" value="zf-RING_2"/>
    <property type="match status" value="1"/>
</dbReference>
<dbReference type="SMART" id="SM00184">
    <property type="entry name" value="RING"/>
    <property type="match status" value="1"/>
</dbReference>
<keyword evidence="5" id="KW-0812">Transmembrane</keyword>